<proteinExistence type="predicted"/>
<evidence type="ECO:0000313" key="1">
    <source>
        <dbReference type="EMBL" id="AUS05144.1"/>
    </source>
</evidence>
<dbReference type="RefSeq" id="WP_102995193.1">
    <property type="nucleotide sequence ID" value="NZ_CP025938.1"/>
</dbReference>
<dbReference type="AlphaFoldDB" id="A0A2I7SH20"/>
<gene>
    <name evidence="1" type="ORF">C1A40_06525</name>
</gene>
<dbReference type="OrthoDB" id="1143271at2"/>
<keyword evidence="2" id="KW-1185">Reference proteome</keyword>
<name>A0A2I7SH20_9FLAO</name>
<evidence type="ECO:0008006" key="3">
    <source>
        <dbReference type="Google" id="ProtNLM"/>
    </source>
</evidence>
<reference evidence="2" key="1">
    <citation type="submission" date="2018-01" db="EMBL/GenBank/DDBJ databases">
        <title>Complete genome of Tamlana sp. UJ94.</title>
        <authorList>
            <person name="Jung J."/>
            <person name="Chung D."/>
            <person name="Bae S.S."/>
            <person name="Baek K."/>
        </authorList>
    </citation>
    <scope>NUCLEOTIDE SEQUENCE [LARGE SCALE GENOMIC DNA]</scope>
    <source>
        <strain evidence="2">UJ94</strain>
    </source>
</reference>
<accession>A0A2I7SH20</accession>
<protein>
    <recommendedName>
        <fullName evidence="3">Outer membrane protein beta-barrel domain-containing protein</fullName>
    </recommendedName>
</protein>
<dbReference type="KEGG" id="taj:C1A40_06525"/>
<dbReference type="EMBL" id="CP025938">
    <property type="protein sequence ID" value="AUS05144.1"/>
    <property type="molecule type" value="Genomic_DNA"/>
</dbReference>
<dbReference type="Proteomes" id="UP000236592">
    <property type="component" value="Chromosome"/>
</dbReference>
<sequence length="127" mass="14338">MKYKSFLLLVFCISLFVTKSFSQKGYYKISNGIGISGGLTQFNIITDNFSTQASKGFTGGLRVSVDMPPKRYNLSYGMQFSENVIEILGRPSLLSSETEQIRYKLLMAQLDFALHVKLFKNPLCIMI</sequence>
<organism evidence="1 2">
    <name type="scientific">Pseudotamlana carrageenivorans</name>
    <dbReference type="NCBI Taxonomy" id="2069432"/>
    <lineage>
        <taxon>Bacteria</taxon>
        <taxon>Pseudomonadati</taxon>
        <taxon>Bacteroidota</taxon>
        <taxon>Flavobacteriia</taxon>
        <taxon>Flavobacteriales</taxon>
        <taxon>Flavobacteriaceae</taxon>
        <taxon>Pseudotamlana</taxon>
    </lineage>
</organism>
<evidence type="ECO:0000313" key="2">
    <source>
        <dbReference type="Proteomes" id="UP000236592"/>
    </source>
</evidence>